<feature type="region of interest" description="Disordered" evidence="1">
    <location>
        <begin position="55"/>
        <end position="76"/>
    </location>
</feature>
<protein>
    <submittedName>
        <fullName evidence="2">Uncharacterized protein</fullName>
    </submittedName>
</protein>
<evidence type="ECO:0000313" key="3">
    <source>
        <dbReference type="Proteomes" id="UP000024635"/>
    </source>
</evidence>
<keyword evidence="3" id="KW-1185">Reference proteome</keyword>
<reference evidence="3" key="1">
    <citation type="journal article" date="2015" name="Nat. Genet.">
        <title>The genome and transcriptome of the zoonotic hookworm Ancylostoma ceylanicum identify infection-specific gene families.</title>
        <authorList>
            <person name="Schwarz E.M."/>
            <person name="Hu Y."/>
            <person name="Antoshechkin I."/>
            <person name="Miller M.M."/>
            <person name="Sternberg P.W."/>
            <person name="Aroian R.V."/>
        </authorList>
    </citation>
    <scope>NUCLEOTIDE SEQUENCE</scope>
    <source>
        <strain evidence="3">HY135</strain>
    </source>
</reference>
<accession>A0A016U6F6</accession>
<evidence type="ECO:0000256" key="1">
    <source>
        <dbReference type="SAM" id="MobiDB-lite"/>
    </source>
</evidence>
<dbReference type="EMBL" id="JARK01001393">
    <property type="protein sequence ID" value="EYC10168.1"/>
    <property type="molecule type" value="Genomic_DNA"/>
</dbReference>
<organism evidence="2 3">
    <name type="scientific">Ancylostoma ceylanicum</name>
    <dbReference type="NCBI Taxonomy" id="53326"/>
    <lineage>
        <taxon>Eukaryota</taxon>
        <taxon>Metazoa</taxon>
        <taxon>Ecdysozoa</taxon>
        <taxon>Nematoda</taxon>
        <taxon>Chromadorea</taxon>
        <taxon>Rhabditida</taxon>
        <taxon>Rhabditina</taxon>
        <taxon>Rhabditomorpha</taxon>
        <taxon>Strongyloidea</taxon>
        <taxon>Ancylostomatidae</taxon>
        <taxon>Ancylostomatinae</taxon>
        <taxon>Ancylostoma</taxon>
    </lineage>
</organism>
<comment type="caution">
    <text evidence="2">The sequence shown here is derived from an EMBL/GenBank/DDBJ whole genome shotgun (WGS) entry which is preliminary data.</text>
</comment>
<dbReference type="AlphaFoldDB" id="A0A016U6F6"/>
<dbReference type="Proteomes" id="UP000024635">
    <property type="component" value="Unassembled WGS sequence"/>
</dbReference>
<dbReference type="OrthoDB" id="5861035at2759"/>
<gene>
    <name evidence="2" type="primary">Acey_s0057.g2803</name>
    <name evidence="2" type="ORF">Y032_0057g2803</name>
</gene>
<evidence type="ECO:0000313" key="2">
    <source>
        <dbReference type="EMBL" id="EYC10168.1"/>
    </source>
</evidence>
<proteinExistence type="predicted"/>
<name>A0A016U6F6_9BILA</name>
<sequence length="251" mass="28813">MLPRTPLSNSSFYVSFDNREDLLRQIQVQQQLSEAFSLLSERRPTEHYVLEQPTAVASPGPSTSTQPQQPQRPPQRRRSLYALTGERFLGTVEPSIKGKHPVIRYSIPGSPLCYSFQHLRTNSTYKVYRCTGCRKSNTNTMIAVIGDQFIGDPCMLAHNCIPTKSAKDKVERIVIKECRRIKEDKKYAGLSSRVAWQDVEDFIEECGSEDPEEKDAMLHHFHRYGFAARQRTFRRAIMKLEDPKCTMDSIP</sequence>
<feature type="compositionally biased region" description="Low complexity" evidence="1">
    <location>
        <begin position="58"/>
        <end position="69"/>
    </location>
</feature>